<dbReference type="EMBL" id="LHPF02000002">
    <property type="protein sequence ID" value="PSC75769.1"/>
    <property type="molecule type" value="Genomic_DNA"/>
</dbReference>
<evidence type="ECO:0000313" key="2">
    <source>
        <dbReference type="Proteomes" id="UP000239649"/>
    </source>
</evidence>
<dbReference type="SUPFAM" id="SSF46565">
    <property type="entry name" value="Chaperone J-domain"/>
    <property type="match status" value="1"/>
</dbReference>
<sequence length="166" mass="17083">MGGGRPEERPERGSPSDSALAAAEVAVAGGSPGSCLALLSALPAAQRQGLPARRLQALCDIQLAGRAGASPSWWQAFGLEAYGATPADVRRQYRRLAALVHPDKCGVAEVRQRQAALLAPPCDASGRRVPLPQLQARLRCARTTLADRVAAEAAAEAAVGGGGFLP</sequence>
<accession>A0A2P6VNX7</accession>
<dbReference type="AlphaFoldDB" id="A0A2P6VNX7"/>
<name>A0A2P6VNX7_9CHLO</name>
<dbReference type="InterPro" id="IPR036869">
    <property type="entry name" value="J_dom_sf"/>
</dbReference>
<protein>
    <submittedName>
        <fullName evidence="1">DnaJ-like protein subfamily C member 8-like isoform X2</fullName>
    </submittedName>
</protein>
<keyword evidence="2" id="KW-1185">Reference proteome</keyword>
<dbReference type="InterPro" id="IPR001623">
    <property type="entry name" value="DnaJ_domain"/>
</dbReference>
<organism evidence="1 2">
    <name type="scientific">Micractinium conductrix</name>
    <dbReference type="NCBI Taxonomy" id="554055"/>
    <lineage>
        <taxon>Eukaryota</taxon>
        <taxon>Viridiplantae</taxon>
        <taxon>Chlorophyta</taxon>
        <taxon>core chlorophytes</taxon>
        <taxon>Trebouxiophyceae</taxon>
        <taxon>Chlorellales</taxon>
        <taxon>Chlorellaceae</taxon>
        <taxon>Chlorella clade</taxon>
        <taxon>Micractinium</taxon>
    </lineage>
</organism>
<evidence type="ECO:0000313" key="1">
    <source>
        <dbReference type="EMBL" id="PSC75769.1"/>
    </source>
</evidence>
<comment type="caution">
    <text evidence="1">The sequence shown here is derived from an EMBL/GenBank/DDBJ whole genome shotgun (WGS) entry which is preliminary data.</text>
</comment>
<proteinExistence type="predicted"/>
<dbReference type="CDD" id="cd06257">
    <property type="entry name" value="DnaJ"/>
    <property type="match status" value="1"/>
</dbReference>
<reference evidence="1 2" key="1">
    <citation type="journal article" date="2018" name="Plant J.">
        <title>Genome sequences of Chlorella sorokiniana UTEX 1602 and Micractinium conductrix SAG 241.80: implications to maltose excretion by a green alga.</title>
        <authorList>
            <person name="Arriola M.B."/>
            <person name="Velmurugan N."/>
            <person name="Zhang Y."/>
            <person name="Plunkett M.H."/>
            <person name="Hondzo H."/>
            <person name="Barney B.M."/>
        </authorList>
    </citation>
    <scope>NUCLEOTIDE SEQUENCE [LARGE SCALE GENOMIC DNA]</scope>
    <source>
        <strain evidence="1 2">SAG 241.80</strain>
    </source>
</reference>
<dbReference type="Proteomes" id="UP000239649">
    <property type="component" value="Unassembled WGS sequence"/>
</dbReference>
<dbReference type="OrthoDB" id="515861at2759"/>
<gene>
    <name evidence="1" type="ORF">C2E20_1448</name>
</gene>
<dbReference type="Gene3D" id="1.10.287.110">
    <property type="entry name" value="DnaJ domain"/>
    <property type="match status" value="1"/>
</dbReference>